<keyword evidence="1" id="KW-0175">Coiled coil</keyword>
<evidence type="ECO:0000256" key="1">
    <source>
        <dbReference type="SAM" id="Coils"/>
    </source>
</evidence>
<dbReference type="Gene3D" id="3.40.50.300">
    <property type="entry name" value="P-loop containing nucleotide triphosphate hydrolases"/>
    <property type="match status" value="2"/>
</dbReference>
<evidence type="ECO:0000313" key="3">
    <source>
        <dbReference type="EMBL" id="MBB3924795.1"/>
    </source>
</evidence>
<gene>
    <name evidence="3" type="ORF">GGR43_000496</name>
</gene>
<dbReference type="PANTHER" id="PTHR30121">
    <property type="entry name" value="UNCHARACTERIZED PROTEIN YJGR-RELATED"/>
    <property type="match status" value="1"/>
</dbReference>
<dbReference type="AlphaFoldDB" id="A0A7W6FNI9"/>
<feature type="coiled-coil region" evidence="1">
    <location>
        <begin position="431"/>
        <end position="478"/>
    </location>
</feature>
<dbReference type="RefSeq" id="WP_188070379.1">
    <property type="nucleotide sequence ID" value="NZ_BSPS01000128.1"/>
</dbReference>
<feature type="domain" description="Helicase HerA-like C-terminal" evidence="2">
    <location>
        <begin position="12"/>
        <end position="517"/>
    </location>
</feature>
<organism evidence="3 4">
    <name type="scientific">Sphingobium jiangsuense</name>
    <dbReference type="NCBI Taxonomy" id="870476"/>
    <lineage>
        <taxon>Bacteria</taxon>
        <taxon>Pseudomonadati</taxon>
        <taxon>Pseudomonadota</taxon>
        <taxon>Alphaproteobacteria</taxon>
        <taxon>Sphingomonadales</taxon>
        <taxon>Sphingomonadaceae</taxon>
        <taxon>Sphingobium</taxon>
    </lineage>
</organism>
<accession>A0A7W6FNI9</accession>
<dbReference type="Proteomes" id="UP000571950">
    <property type="component" value="Unassembled WGS sequence"/>
</dbReference>
<evidence type="ECO:0000259" key="2">
    <source>
        <dbReference type="Pfam" id="PF05872"/>
    </source>
</evidence>
<dbReference type="InterPro" id="IPR027417">
    <property type="entry name" value="P-loop_NTPase"/>
</dbReference>
<dbReference type="PANTHER" id="PTHR30121:SF6">
    <property type="entry name" value="SLR6007 PROTEIN"/>
    <property type="match status" value="1"/>
</dbReference>
<dbReference type="SUPFAM" id="SSF52540">
    <property type="entry name" value="P-loop containing nucleoside triphosphate hydrolases"/>
    <property type="match status" value="1"/>
</dbReference>
<dbReference type="InterPro" id="IPR033186">
    <property type="entry name" value="HerA_C"/>
</dbReference>
<keyword evidence="4" id="KW-1185">Reference proteome</keyword>
<sequence length="538" mass="57116">MADGIFLGAAGGQPQMLNLKRANRHGLIAGATGTGKTVTLQGIAENFSAQGVPVFLSDVKGDLSGISMPGSPTFKNAAILEARAKEIGLDPYVYSDNPAIFWDLYGQQGHPVRTTISEMGPLLLSRLLGLNDTQEGVLTIAFRYADEEGLLLLDLGDLQAMLAWCAENADTLSARYGNVTKASVGAIQRQLLSLDSQGGNMFFGEPALDIHDFLKVDDKGRGTINILAADRLMQSPKLYSTFLLWLLSELFEILPEVGDPEKPKLVFFFDEAHLLFDDAPKALVDKIEQVVRLIRSKGVGVYFVTQNPIDIPEEVAGQLGNRVQHALRAFTPRDQKAVKAAAETFRANPDIDVATAITELKVGEALVSVLQEDGSPSMVQRTLIAPPRSRLGPVDAKERAIIQSISPCSGKYDTPVDRESAEEILAARGSAAAAAAQAAKAQAEADKLAAQQAKVEAKARAEELREQKRAEAAAAREAAKPSALDRAVQSATRSAASSIGRQVANELGKSILGGGGKSSRGGGLVGGLVRGILGGLFK</sequence>
<reference evidence="3 4" key="1">
    <citation type="submission" date="2020-08" db="EMBL/GenBank/DDBJ databases">
        <title>Genomic Encyclopedia of Type Strains, Phase IV (KMG-IV): sequencing the most valuable type-strain genomes for metagenomic binning, comparative biology and taxonomic classification.</title>
        <authorList>
            <person name="Goeker M."/>
        </authorList>
    </citation>
    <scope>NUCLEOTIDE SEQUENCE [LARGE SCALE GENOMIC DNA]</scope>
    <source>
        <strain evidence="3 4">DSM 26189</strain>
    </source>
</reference>
<dbReference type="EMBL" id="JACIDT010000002">
    <property type="protein sequence ID" value="MBB3924795.1"/>
    <property type="molecule type" value="Genomic_DNA"/>
</dbReference>
<dbReference type="CDD" id="cd01127">
    <property type="entry name" value="TrwB_TraG_TraD_VirD4"/>
    <property type="match status" value="1"/>
</dbReference>
<protein>
    <recommendedName>
        <fullName evidence="2">Helicase HerA-like C-terminal domain-containing protein</fullName>
    </recommendedName>
</protein>
<comment type="caution">
    <text evidence="3">The sequence shown here is derived from an EMBL/GenBank/DDBJ whole genome shotgun (WGS) entry which is preliminary data.</text>
</comment>
<dbReference type="InterPro" id="IPR051162">
    <property type="entry name" value="T4SS_component"/>
</dbReference>
<name>A0A7W6FNI9_9SPHN</name>
<evidence type="ECO:0000313" key="4">
    <source>
        <dbReference type="Proteomes" id="UP000571950"/>
    </source>
</evidence>
<dbReference type="Pfam" id="PF05872">
    <property type="entry name" value="HerA_C"/>
    <property type="match status" value="1"/>
</dbReference>
<proteinExistence type="predicted"/>